<organism evidence="34 35">
    <name type="scientific">Myotis myotis</name>
    <name type="common">Greater mouse-eared bat</name>
    <name type="synonym">Vespertilio myotis</name>
    <dbReference type="NCBI Taxonomy" id="51298"/>
    <lineage>
        <taxon>Eukaryota</taxon>
        <taxon>Metazoa</taxon>
        <taxon>Chordata</taxon>
        <taxon>Craniata</taxon>
        <taxon>Vertebrata</taxon>
        <taxon>Euteleostomi</taxon>
        <taxon>Mammalia</taxon>
        <taxon>Eutheria</taxon>
        <taxon>Laurasiatheria</taxon>
        <taxon>Chiroptera</taxon>
        <taxon>Yangochiroptera</taxon>
        <taxon>Vespertilionidae</taxon>
        <taxon>Myotis</taxon>
    </lineage>
</organism>
<evidence type="ECO:0000256" key="23">
    <source>
        <dbReference type="ARBA" id="ARBA00047523"/>
    </source>
</evidence>
<dbReference type="VEuPathDB" id="HostDB:GeneID_118655867"/>
<evidence type="ECO:0000256" key="27">
    <source>
        <dbReference type="ARBA" id="ARBA00049901"/>
    </source>
</evidence>
<evidence type="ECO:0000256" key="7">
    <source>
        <dbReference type="ARBA" id="ARBA00022737"/>
    </source>
</evidence>
<comment type="caution">
    <text evidence="34">The sequence shown here is derived from an EMBL/GenBank/DDBJ whole genome shotgun (WGS) entry which is preliminary data.</text>
</comment>
<gene>
    <name evidence="34" type="ORF">mMyoMyo1_000052</name>
</gene>
<accession>A0A7J7XWU0</accession>
<evidence type="ECO:0000256" key="9">
    <source>
        <dbReference type="ARBA" id="ARBA00022801"/>
    </source>
</evidence>
<keyword evidence="35" id="KW-1185">Reference proteome</keyword>
<evidence type="ECO:0000256" key="10">
    <source>
        <dbReference type="ARBA" id="ARBA00022840"/>
    </source>
</evidence>
<evidence type="ECO:0000256" key="29">
    <source>
        <dbReference type="ARBA" id="ARBA00049921"/>
    </source>
</evidence>
<dbReference type="CDD" id="cd03244">
    <property type="entry name" value="ABCC_MRP_domain2"/>
    <property type="match status" value="1"/>
</dbReference>
<dbReference type="FunFam" id="3.40.50.300:FF:000997">
    <property type="entry name" value="Multidrug resistance-associated protein 1"/>
    <property type="match status" value="1"/>
</dbReference>
<evidence type="ECO:0000256" key="16">
    <source>
        <dbReference type="ARBA" id="ARBA00034018"/>
    </source>
</evidence>
<dbReference type="GO" id="GO:0008559">
    <property type="term" value="F:ABC-type xenobiotic transporter activity"/>
    <property type="evidence" value="ECO:0007669"/>
    <property type="project" value="UniProtKB-EC"/>
</dbReference>
<proteinExistence type="inferred from homology"/>
<dbReference type="NCBIfam" id="TIGR00957">
    <property type="entry name" value="MRP_assoc_pro"/>
    <property type="match status" value="1"/>
</dbReference>
<evidence type="ECO:0000256" key="2">
    <source>
        <dbReference type="ARBA" id="ARBA00009726"/>
    </source>
</evidence>
<comment type="catalytic activity">
    <reaction evidence="16">
        <text>ATP + H2O + xenobioticSide 1 = ADP + phosphate + xenobioticSide 2.</text>
        <dbReference type="EC" id="7.6.2.2"/>
    </reaction>
</comment>
<keyword evidence="6 31" id="KW-0812">Transmembrane</keyword>
<feature type="domain" description="ABC transporter" evidence="32">
    <location>
        <begin position="598"/>
        <end position="832"/>
    </location>
</feature>
<keyword evidence="13" id="KW-0445">Lipid transport</keyword>
<evidence type="ECO:0000313" key="34">
    <source>
        <dbReference type="EMBL" id="KAF6354167.1"/>
    </source>
</evidence>
<comment type="similarity">
    <text evidence="2">Belongs to the ABC transporter superfamily. ABCC family. Conjugate transporter (TC 3.A.1.208) subfamily.</text>
</comment>
<dbReference type="SMART" id="SM00382">
    <property type="entry name" value="AAA"/>
    <property type="match status" value="1"/>
</dbReference>
<dbReference type="InterPro" id="IPR011527">
    <property type="entry name" value="ABC1_TM_dom"/>
</dbReference>
<evidence type="ECO:0000256" key="20">
    <source>
        <dbReference type="ARBA" id="ARBA00042274"/>
    </source>
</evidence>
<evidence type="ECO:0000256" key="25">
    <source>
        <dbReference type="ARBA" id="ARBA00048171"/>
    </source>
</evidence>
<comment type="catalytic activity">
    <reaction evidence="29">
        <text>S-[(2E,6E,10E)-geranylgeranyl]-L-glutathione(in) + ATP + H2O = S-[(2E,6E,10E)-geranylgeranyl]-L-glutathione(out) + ADP + phosphate + H(+)</text>
        <dbReference type="Rhea" id="RHEA:81611"/>
        <dbReference type="ChEBI" id="CHEBI:15377"/>
        <dbReference type="ChEBI" id="CHEBI:15378"/>
        <dbReference type="ChEBI" id="CHEBI:30616"/>
        <dbReference type="ChEBI" id="CHEBI:43474"/>
        <dbReference type="ChEBI" id="CHEBI:156326"/>
        <dbReference type="ChEBI" id="CHEBI:456216"/>
    </reaction>
    <physiologicalReaction direction="left-to-right" evidence="29">
        <dbReference type="Rhea" id="RHEA:81612"/>
    </physiologicalReaction>
</comment>
<dbReference type="GO" id="GO:0005524">
    <property type="term" value="F:ATP binding"/>
    <property type="evidence" value="ECO:0007669"/>
    <property type="project" value="UniProtKB-KW"/>
</dbReference>
<dbReference type="GO" id="GO:0015431">
    <property type="term" value="F:ABC-type glutathione S-conjugate transporter activity"/>
    <property type="evidence" value="ECO:0007669"/>
    <property type="project" value="UniProtKB-EC"/>
</dbReference>
<dbReference type="InterPro" id="IPR017871">
    <property type="entry name" value="ABC_transporter-like_CS"/>
</dbReference>
<dbReference type="GO" id="GO:0016323">
    <property type="term" value="C:basolateral plasma membrane"/>
    <property type="evidence" value="ECO:0007669"/>
    <property type="project" value="TreeGrafter"/>
</dbReference>
<dbReference type="SUPFAM" id="SSF90123">
    <property type="entry name" value="ABC transporter transmembrane region"/>
    <property type="match status" value="1"/>
</dbReference>
<dbReference type="Gene3D" id="1.20.1560.10">
    <property type="entry name" value="ABC transporter type 1, transmembrane domain"/>
    <property type="match status" value="1"/>
</dbReference>
<dbReference type="PROSITE" id="PS50929">
    <property type="entry name" value="ABC_TM1F"/>
    <property type="match status" value="1"/>
</dbReference>
<feature type="transmembrane region" description="Helical" evidence="31">
    <location>
        <begin position="504"/>
        <end position="525"/>
    </location>
</feature>
<keyword evidence="10" id="KW-0067">ATP-binding</keyword>
<keyword evidence="7" id="KW-0677">Repeat</keyword>
<comment type="catalytic activity">
    <reaction evidence="26">
        <text>daunorubicin(in) + ATP + H2O = daunorubicin(out) + ADP + phosphate + H(+)</text>
        <dbReference type="Rhea" id="RHEA:33147"/>
        <dbReference type="ChEBI" id="CHEBI:15377"/>
        <dbReference type="ChEBI" id="CHEBI:15378"/>
        <dbReference type="ChEBI" id="CHEBI:30616"/>
        <dbReference type="ChEBI" id="CHEBI:43474"/>
        <dbReference type="ChEBI" id="CHEBI:64677"/>
        <dbReference type="ChEBI" id="CHEBI:456216"/>
    </reaction>
    <physiologicalReaction direction="left-to-right" evidence="26">
        <dbReference type="Rhea" id="RHEA:33148"/>
    </physiologicalReaction>
</comment>
<feature type="transmembrane region" description="Helical" evidence="31">
    <location>
        <begin position="321"/>
        <end position="349"/>
    </location>
</feature>
<dbReference type="InterPro" id="IPR003439">
    <property type="entry name" value="ABC_transporter-like_ATP-bd"/>
</dbReference>
<evidence type="ECO:0000256" key="1">
    <source>
        <dbReference type="ARBA" id="ARBA00004651"/>
    </source>
</evidence>
<feature type="compositionally biased region" description="Polar residues" evidence="30">
    <location>
        <begin position="217"/>
        <end position="228"/>
    </location>
</feature>
<evidence type="ECO:0000256" key="5">
    <source>
        <dbReference type="ARBA" id="ARBA00022475"/>
    </source>
</evidence>
<evidence type="ECO:0000256" key="3">
    <source>
        <dbReference type="ARBA" id="ARBA00012191"/>
    </source>
</evidence>
<evidence type="ECO:0000256" key="19">
    <source>
        <dbReference type="ARBA" id="ARBA00041913"/>
    </source>
</evidence>
<evidence type="ECO:0000256" key="12">
    <source>
        <dbReference type="ARBA" id="ARBA00022989"/>
    </source>
</evidence>
<feature type="domain" description="ABC transporter" evidence="32">
    <location>
        <begin position="1"/>
        <end position="174"/>
    </location>
</feature>
<feature type="domain" description="ABC transmembrane type-1" evidence="33">
    <location>
        <begin position="281"/>
        <end position="561"/>
    </location>
</feature>
<reference evidence="34 35" key="1">
    <citation type="journal article" date="2020" name="Nature">
        <title>Six reference-quality genomes reveal evolution of bat adaptations.</title>
        <authorList>
            <person name="Jebb D."/>
            <person name="Huang Z."/>
            <person name="Pippel M."/>
            <person name="Hughes G.M."/>
            <person name="Lavrichenko K."/>
            <person name="Devanna P."/>
            <person name="Winkler S."/>
            <person name="Jermiin L.S."/>
            <person name="Skirmuntt E.C."/>
            <person name="Katzourakis A."/>
            <person name="Burkitt-Gray L."/>
            <person name="Ray D.A."/>
            <person name="Sullivan K.A.M."/>
            <person name="Roscito J.G."/>
            <person name="Kirilenko B.M."/>
            <person name="Davalos L.M."/>
            <person name="Corthals A.P."/>
            <person name="Power M.L."/>
            <person name="Jones G."/>
            <person name="Ransome R.D."/>
            <person name="Dechmann D.K.N."/>
            <person name="Locatelli A.G."/>
            <person name="Puechmaille S.J."/>
            <person name="Fedrigo O."/>
            <person name="Jarvis E.D."/>
            <person name="Hiller M."/>
            <person name="Vernes S.C."/>
            <person name="Myers E.W."/>
            <person name="Teeling E.C."/>
        </authorList>
    </citation>
    <scope>NUCLEOTIDE SEQUENCE [LARGE SCALE GENOMIC DNA]</scope>
    <source>
        <strain evidence="34">MMyoMyo1</strain>
        <tissue evidence="34">Flight muscle</tissue>
    </source>
</reference>
<evidence type="ECO:0000256" key="4">
    <source>
        <dbReference type="ARBA" id="ARBA00022448"/>
    </source>
</evidence>
<keyword evidence="4" id="KW-0813">Transport</keyword>
<evidence type="ECO:0000256" key="13">
    <source>
        <dbReference type="ARBA" id="ARBA00023055"/>
    </source>
</evidence>
<dbReference type="InterPro" id="IPR003593">
    <property type="entry name" value="AAA+_ATPase"/>
</dbReference>
<dbReference type="PANTHER" id="PTHR24223">
    <property type="entry name" value="ATP-BINDING CASSETTE SUB-FAMILY C"/>
    <property type="match status" value="1"/>
</dbReference>
<comment type="catalytic activity">
    <reaction evidence="27">
        <text>prostaglandin A2-S-(S)-glutathione(in) + ATP + H2O = prostaglandin A2-S-(S)-glutathione(out) + ADP + phosphate + H(+)</text>
        <dbReference type="Rhea" id="RHEA:81699"/>
        <dbReference type="ChEBI" id="CHEBI:15377"/>
        <dbReference type="ChEBI" id="CHEBI:15378"/>
        <dbReference type="ChEBI" id="CHEBI:30616"/>
        <dbReference type="ChEBI" id="CHEBI:43474"/>
        <dbReference type="ChEBI" id="CHEBI:133769"/>
        <dbReference type="ChEBI" id="CHEBI:456216"/>
    </reaction>
    <physiologicalReaction direction="left-to-right" evidence="27">
        <dbReference type="Rhea" id="RHEA:81700"/>
    </physiologicalReaction>
</comment>
<evidence type="ECO:0000256" key="30">
    <source>
        <dbReference type="SAM" id="MobiDB-lite"/>
    </source>
</evidence>
<comment type="catalytic activity">
    <reaction evidence="24">
        <text>17beta-estradiol 17-O-(beta-D-glucuronate)(in) + ATP + H2O = 17beta-estradiol 17-O-(beta-D-glucuronate)(out) + ADP + phosphate + H(+)</text>
        <dbReference type="Rhea" id="RHEA:60128"/>
        <dbReference type="ChEBI" id="CHEBI:15377"/>
        <dbReference type="ChEBI" id="CHEBI:15378"/>
        <dbReference type="ChEBI" id="CHEBI:30616"/>
        <dbReference type="ChEBI" id="CHEBI:43474"/>
        <dbReference type="ChEBI" id="CHEBI:82961"/>
        <dbReference type="ChEBI" id="CHEBI:456216"/>
    </reaction>
    <physiologicalReaction direction="left-to-right" evidence="24">
        <dbReference type="Rhea" id="RHEA:60129"/>
    </physiologicalReaction>
</comment>
<feature type="region of interest" description="Disordered" evidence="30">
    <location>
        <begin position="178"/>
        <end position="243"/>
    </location>
</feature>
<keyword evidence="12 31" id="KW-1133">Transmembrane helix</keyword>
<evidence type="ECO:0000256" key="6">
    <source>
        <dbReference type="ARBA" id="ARBA00022692"/>
    </source>
</evidence>
<dbReference type="InterPro" id="IPR036640">
    <property type="entry name" value="ABC1_TM_sf"/>
</dbReference>
<dbReference type="SUPFAM" id="SSF52540">
    <property type="entry name" value="P-loop containing nucleoside triphosphate hydrolases"/>
    <property type="match status" value="2"/>
</dbReference>
<keyword evidence="8" id="KW-0547">Nucleotide-binding</keyword>
<dbReference type="Gene3D" id="3.40.50.300">
    <property type="entry name" value="P-loop containing nucleotide triphosphate hydrolases"/>
    <property type="match status" value="2"/>
</dbReference>
<dbReference type="GO" id="GO:0016887">
    <property type="term" value="F:ATP hydrolysis activity"/>
    <property type="evidence" value="ECO:0007669"/>
    <property type="project" value="InterPro"/>
</dbReference>
<comment type="catalytic activity">
    <reaction evidence="28">
        <text>prostaglandin A2-S-(R)-glutathione(in) + ATP + H2O = prostaglandin A2-S-(R)-glutathione(out) + ADP + phosphate + H(+)</text>
        <dbReference type="Rhea" id="RHEA:81695"/>
        <dbReference type="ChEBI" id="CHEBI:15377"/>
        <dbReference type="ChEBI" id="CHEBI:15378"/>
        <dbReference type="ChEBI" id="CHEBI:30616"/>
        <dbReference type="ChEBI" id="CHEBI:43474"/>
        <dbReference type="ChEBI" id="CHEBI:133768"/>
        <dbReference type="ChEBI" id="CHEBI:456216"/>
    </reaction>
    <physiologicalReaction direction="left-to-right" evidence="28">
        <dbReference type="Rhea" id="RHEA:81696"/>
    </physiologicalReaction>
</comment>
<sequence length="836" mass="93159">MDKVEGHVAIKGSVAYVPQQAWIQNDSLQENILFGRQLQERYYKSVIEACALLPDLEILPSGDRTEIGEKGVNLSGGQKQRVSLARAVYCDSDVYLFDDPLSAVDSHVGKHIFEHVIGPKGMLKNKTRLLVTHGISYLPQVDVIIVMTGGKISEMGSYQELLARDGAFAEFLRTYSSAEQEQTEQDEGLAGVSGPGKETKQMENGMVVTDAARKQPQRQLSNSSSYSGDASRHHGSTAELQKAGAKEDTWKMMEADKAQTGQVKLSVYWDYMKAIGLFISFLSIFLFLCNHVAALSSNYWLSLWTDDPIVNGTQEHTKVRLSVYGALGISQGLAVFGYSMALSIGGIFASRRLHLDLLHNVLWSPMSFFERTPSGNLVNRFSKEMDTVDSMIPQVIKMFMGSLFNVIGACIIILLATPIAAVIIPPLGLIYFFVQRFYVASSRQLKRLESVSRSPVYSHFNETLLGVSVIRAFAEQERFICQSDLKVDENQKAYYPSIVANRWLAVRLECVGNCIVLFATLFAVISRHSLSAGLVGLSISYSLQVTTYLNWLVRMSSEMETNIVAVERLKEYSETEKEAPWRIQEMTPASTWPQVGRVEFRDYCLRYREDLDLVLKHINITIEGGEKVGIVGRTGAGKSSLTLGLFRIKESSAGEIIIDNVNIAKIGLHDLRFKITIIPQDPILFSGSLRMNLDPFSQYSDEEVWTSLELAHLKNFVSALPDKLNHECTEGGENLSVGQRQLVCLARALLRKTKILVLDEATAAVDLETDDLIQSTIRTQFEDCTVLTIAHRLNTIMDYTRVIVLDKGEIRECGAPSDLLQQRGLFYSMAKDAGLV</sequence>
<dbReference type="InterPro" id="IPR027417">
    <property type="entry name" value="P-loop_NTPase"/>
</dbReference>
<evidence type="ECO:0000256" key="15">
    <source>
        <dbReference type="ARBA" id="ARBA00024220"/>
    </source>
</evidence>
<keyword evidence="11" id="KW-1278">Translocase</keyword>
<evidence type="ECO:0000313" key="35">
    <source>
        <dbReference type="Proteomes" id="UP000527355"/>
    </source>
</evidence>
<evidence type="ECO:0000256" key="18">
    <source>
        <dbReference type="ARBA" id="ARBA00041345"/>
    </source>
</evidence>
<dbReference type="EC" id="7.6.2.2" evidence="3"/>
<evidence type="ECO:0000256" key="17">
    <source>
        <dbReference type="ARBA" id="ARBA00041009"/>
    </source>
</evidence>
<evidence type="ECO:0000256" key="8">
    <source>
        <dbReference type="ARBA" id="ARBA00022741"/>
    </source>
</evidence>
<feature type="transmembrane region" description="Helical" evidence="31">
    <location>
        <begin position="395"/>
        <end position="416"/>
    </location>
</feature>
<comment type="catalytic activity">
    <reaction evidence="22">
        <text>sphing-4-enine 1-phosphate(in) + ATP + H2O = sphing-4-enine 1-phosphate(out) + ADP + phosphate + H(+)</text>
        <dbReference type="Rhea" id="RHEA:38951"/>
        <dbReference type="ChEBI" id="CHEBI:15377"/>
        <dbReference type="ChEBI" id="CHEBI:15378"/>
        <dbReference type="ChEBI" id="CHEBI:30616"/>
        <dbReference type="ChEBI" id="CHEBI:43474"/>
        <dbReference type="ChEBI" id="CHEBI:60119"/>
        <dbReference type="ChEBI" id="CHEBI:456216"/>
    </reaction>
    <physiologicalReaction direction="left-to-right" evidence="22">
        <dbReference type="Rhea" id="RHEA:38952"/>
    </physiologicalReaction>
</comment>
<dbReference type="GO" id="GO:0006869">
    <property type="term" value="P:lipid transport"/>
    <property type="evidence" value="ECO:0007669"/>
    <property type="project" value="UniProtKB-KW"/>
</dbReference>
<feature type="transmembrane region" description="Helical" evidence="31">
    <location>
        <begin position="274"/>
        <end position="301"/>
    </location>
</feature>
<dbReference type="Pfam" id="PF00664">
    <property type="entry name" value="ABC_membrane"/>
    <property type="match status" value="1"/>
</dbReference>
<name>A0A7J7XWU0_MYOMY</name>
<dbReference type="Proteomes" id="UP000527355">
    <property type="component" value="Unassembled WGS sequence"/>
</dbReference>
<comment type="catalytic activity">
    <reaction evidence="23">
        <text>leukotriene C4(in) + ATP + H2O = leukotriene C4(out) + ADP + phosphate + H(+)</text>
        <dbReference type="Rhea" id="RHEA:38963"/>
        <dbReference type="ChEBI" id="CHEBI:15377"/>
        <dbReference type="ChEBI" id="CHEBI:15378"/>
        <dbReference type="ChEBI" id="CHEBI:30616"/>
        <dbReference type="ChEBI" id="CHEBI:43474"/>
        <dbReference type="ChEBI" id="CHEBI:57973"/>
        <dbReference type="ChEBI" id="CHEBI:456216"/>
    </reaction>
    <physiologicalReaction direction="left-to-right" evidence="23">
        <dbReference type="Rhea" id="RHEA:38964"/>
    </physiologicalReaction>
</comment>
<comment type="catalytic activity">
    <reaction evidence="25">
        <text>2',3'-cGAMP(in) + ATP + H2O = 2',3'-cGAMP(out) + ADP + phosphate + H(+)</text>
        <dbReference type="Rhea" id="RHEA:74887"/>
        <dbReference type="ChEBI" id="CHEBI:15377"/>
        <dbReference type="ChEBI" id="CHEBI:15378"/>
        <dbReference type="ChEBI" id="CHEBI:30616"/>
        <dbReference type="ChEBI" id="CHEBI:43474"/>
        <dbReference type="ChEBI" id="CHEBI:143093"/>
        <dbReference type="ChEBI" id="CHEBI:456216"/>
    </reaction>
</comment>
<dbReference type="Pfam" id="PF00005">
    <property type="entry name" value="ABC_tran"/>
    <property type="match status" value="2"/>
</dbReference>
<dbReference type="PANTHER" id="PTHR24223:SF241">
    <property type="entry name" value="MULTIDRUG RESISTANCE-ASSOCIATED PROTEIN 1"/>
    <property type="match status" value="1"/>
</dbReference>
<comment type="catalytic activity">
    <reaction evidence="21">
        <text>vincristine(in) + ATP + H2O = vincristine(out) + ADP + phosphate + H(+)</text>
        <dbReference type="Rhea" id="RHEA:60160"/>
        <dbReference type="ChEBI" id="CHEBI:15377"/>
        <dbReference type="ChEBI" id="CHEBI:15378"/>
        <dbReference type="ChEBI" id="CHEBI:30616"/>
        <dbReference type="ChEBI" id="CHEBI:43474"/>
        <dbReference type="ChEBI" id="CHEBI:143658"/>
        <dbReference type="ChEBI" id="CHEBI:456216"/>
    </reaction>
    <physiologicalReaction direction="left-to-right" evidence="21">
        <dbReference type="Rhea" id="RHEA:60161"/>
    </physiologicalReaction>
</comment>
<evidence type="ECO:0000256" key="14">
    <source>
        <dbReference type="ARBA" id="ARBA00023136"/>
    </source>
</evidence>
<evidence type="ECO:0000256" key="31">
    <source>
        <dbReference type="SAM" id="Phobius"/>
    </source>
</evidence>
<keyword evidence="5" id="KW-1003">Cell membrane</keyword>
<evidence type="ECO:0000256" key="26">
    <source>
        <dbReference type="ARBA" id="ARBA00048825"/>
    </source>
</evidence>
<evidence type="ECO:0000256" key="22">
    <source>
        <dbReference type="ARBA" id="ARBA00047354"/>
    </source>
</evidence>
<dbReference type="EC" id="7.6.2.3" evidence="15"/>
<evidence type="ECO:0000256" key="11">
    <source>
        <dbReference type="ARBA" id="ARBA00022967"/>
    </source>
</evidence>
<dbReference type="FunFam" id="1.20.1560.10:FF:000001">
    <property type="entry name" value="ATP-binding cassette subfamily C member 1"/>
    <property type="match status" value="1"/>
</dbReference>
<feature type="transmembrane region" description="Helical" evidence="31">
    <location>
        <begin position="531"/>
        <end position="553"/>
    </location>
</feature>
<dbReference type="GO" id="GO:0034634">
    <property type="term" value="F:glutathione transmembrane transporter activity"/>
    <property type="evidence" value="ECO:0007669"/>
    <property type="project" value="TreeGrafter"/>
</dbReference>
<dbReference type="InterPro" id="IPR050173">
    <property type="entry name" value="ABC_transporter_C-like"/>
</dbReference>
<evidence type="ECO:0000256" key="21">
    <source>
        <dbReference type="ARBA" id="ARBA00047331"/>
    </source>
</evidence>
<dbReference type="FunFam" id="3.40.50.300:FF:000074">
    <property type="entry name" value="Multidrug resistance-associated protein 5 isoform 1"/>
    <property type="match status" value="1"/>
</dbReference>
<protein>
    <recommendedName>
        <fullName evidence="17">Multidrug resistance-associated protein 1</fullName>
        <ecNumber evidence="3">7.6.2.2</ecNumber>
        <ecNumber evidence="15">7.6.2.3</ecNumber>
    </recommendedName>
    <alternativeName>
        <fullName evidence="20">ATP-binding cassette sub-family C member 1</fullName>
    </alternativeName>
    <alternativeName>
        <fullName evidence="19">Glutathione-S-conjugate-translocating ATPase ABCC1</fullName>
    </alternativeName>
    <alternativeName>
        <fullName evidence="18">Leukotriene C(4) transporter</fullName>
    </alternativeName>
</protein>
<evidence type="ECO:0000259" key="32">
    <source>
        <dbReference type="PROSITE" id="PS50893"/>
    </source>
</evidence>
<comment type="subcellular location">
    <subcellularLocation>
        <location evidence="1">Cell membrane</location>
        <topology evidence="1">Multi-pass membrane protein</topology>
    </subcellularLocation>
</comment>
<keyword evidence="9" id="KW-0378">Hydrolase</keyword>
<evidence type="ECO:0000259" key="33">
    <source>
        <dbReference type="PROSITE" id="PS50929"/>
    </source>
</evidence>
<evidence type="ECO:0000256" key="28">
    <source>
        <dbReference type="ARBA" id="ARBA00049910"/>
    </source>
</evidence>
<dbReference type="AlphaFoldDB" id="A0A7J7XWU0"/>
<evidence type="ECO:0000256" key="24">
    <source>
        <dbReference type="ARBA" id="ARBA00047576"/>
    </source>
</evidence>
<keyword evidence="14 31" id="KW-0472">Membrane</keyword>
<dbReference type="PROSITE" id="PS00211">
    <property type="entry name" value="ABC_TRANSPORTER_1"/>
    <property type="match status" value="2"/>
</dbReference>
<dbReference type="CDD" id="cd18603">
    <property type="entry name" value="ABC_6TM_MRP1_2_3_6_D2_like"/>
    <property type="match status" value="1"/>
</dbReference>
<dbReference type="EMBL" id="JABWUV010000005">
    <property type="protein sequence ID" value="KAF6354167.1"/>
    <property type="molecule type" value="Genomic_DNA"/>
</dbReference>
<dbReference type="PROSITE" id="PS50893">
    <property type="entry name" value="ABC_TRANSPORTER_2"/>
    <property type="match status" value="2"/>
</dbReference>
<dbReference type="InterPro" id="IPR005292">
    <property type="entry name" value="MRP"/>
</dbReference>
<dbReference type="CDD" id="cd03250">
    <property type="entry name" value="ABCC_MRP_domain1"/>
    <property type="match status" value="1"/>
</dbReference>